<gene>
    <name evidence="2" type="ORF">MJAP1_002632</name>
</gene>
<evidence type="ECO:0000313" key="2">
    <source>
        <dbReference type="EMBL" id="WFD39652.1"/>
    </source>
</evidence>
<dbReference type="AlphaFoldDB" id="A0AAF0F7D3"/>
<dbReference type="RefSeq" id="XP_060122549.1">
    <property type="nucleotide sequence ID" value="XM_060266566.1"/>
</dbReference>
<protein>
    <submittedName>
        <fullName evidence="2">Uncharacterized protein</fullName>
    </submittedName>
</protein>
<reference evidence="2" key="1">
    <citation type="submission" date="2023-03" db="EMBL/GenBank/DDBJ databases">
        <title>Mating type loci evolution in Malassezia.</title>
        <authorList>
            <person name="Coelho M.A."/>
        </authorList>
    </citation>
    <scope>NUCLEOTIDE SEQUENCE</scope>
    <source>
        <strain evidence="2">CBS 9431</strain>
    </source>
</reference>
<dbReference type="EMBL" id="CP119961">
    <property type="protein sequence ID" value="WFD39652.1"/>
    <property type="molecule type" value="Genomic_DNA"/>
</dbReference>
<feature type="region of interest" description="Disordered" evidence="1">
    <location>
        <begin position="1"/>
        <end position="31"/>
    </location>
</feature>
<sequence>MAQGPAKSTRAAKKAKSEQNEQEEASAPAPPTAGELHAALLQVNQMLALVDLPLAQGQPSKRPAGMHDGLVYGLRDLLIPLNSVMRGSGATAQNLAAAIGAPTNSTPAHELGAYVSSATGMTHILDQVVESLQAPLPGVPDARTALQVVERHLESHPLSTADERDLLLRLRQKRRRVMERKDVLSDVAAEQSAVPDEVRSPLYPPPSTLTFRAHTPWIESCARETVHATLAALVSVFNDTYADVCRAEAAALAPANPDMGQTLPAHRVRARLTHWSGASGDIEVEIRDVALATIGVQVAGDQAHVVRLHLSAPSERSSGEARGVSASLLPSRYASYNALGDHLFLYALDRQKKAASYVEALGATLLHLAALRTYFDVLPVPETQVQAVPTRVVVATLDPENTLDRTKSAVWKWCRALNPAGLAPQGEWCAYSPSLL</sequence>
<keyword evidence="3" id="KW-1185">Reference proteome</keyword>
<name>A0AAF0F7D3_9BASI</name>
<dbReference type="GeneID" id="85226283"/>
<evidence type="ECO:0000313" key="3">
    <source>
        <dbReference type="Proteomes" id="UP001217754"/>
    </source>
</evidence>
<accession>A0AAF0F7D3</accession>
<organism evidence="2 3">
    <name type="scientific">Malassezia japonica</name>
    <dbReference type="NCBI Taxonomy" id="223818"/>
    <lineage>
        <taxon>Eukaryota</taxon>
        <taxon>Fungi</taxon>
        <taxon>Dikarya</taxon>
        <taxon>Basidiomycota</taxon>
        <taxon>Ustilaginomycotina</taxon>
        <taxon>Malasseziomycetes</taxon>
        <taxon>Malasseziales</taxon>
        <taxon>Malasseziaceae</taxon>
        <taxon>Malassezia</taxon>
    </lineage>
</organism>
<proteinExistence type="predicted"/>
<evidence type="ECO:0000256" key="1">
    <source>
        <dbReference type="SAM" id="MobiDB-lite"/>
    </source>
</evidence>
<dbReference type="Proteomes" id="UP001217754">
    <property type="component" value="Chromosome 4"/>
</dbReference>